<dbReference type="SMART" id="SM00608">
    <property type="entry name" value="ACR"/>
    <property type="match status" value="1"/>
</dbReference>
<sequence length="867" mass="95059">MSLLWGPTSQLWPPKPSAQTHTGKINPSRELLGVSNVLWVRWVRFGLRGLEQHGTLLPCFLAILSPKLMILMVLLPFLICRELLGQHYTETHYLADGTEITEKPDVQDHCFYQGHVVGYTDSAASISTCGGLSGFFHVNETTFLLKPLEEDKAGWHAVYRAAHLRTKRGACQEAGATRSMHLEYDHDPKIAAPMKLYHWVKDHCYSAATRLKYKHCIPLQLYQPLGLRVALIGLEVWSNRDKITVSRNAEVTLENFLRWRETELLKRKQHDNAQLITGVDFYDTTVGLAKKLAMCTRDSGGVNQDHSMDPIGAASTMAHEMGHNLGMSHDEDIAGCHCPVIKDQGGCVMAAKISLTYPRLFSSCSEQDMWQFLKDPRTSCLLNVPQADELYGEPVCGNRFVERGEQCDCGRPEECFDRCCNATTCQLREGAECAQGDCCQDCKVKAAGTMCRASKNDCDLPEHCTGLSSECPEDVFQENGIPCQSGNGYCYNGACPSHAEQCRVLWGAGTARVAPDECFKQNSSCSADRDVKCGTLLCVSDTTSPVLGSGFFTLSFGQFKCKAALDSNDGNEMVANLRLVPTGTKCGEEMVCYAGRCQNLLVYGKKNCSAKCNSHGVCNHKRMCHCEPGWAPPYCQHKVLELTPGRAPCARSQHHLSELCACARVGVRNEVSLIHIPLLGVMSLPDGQHHSCSLGQLFLCPEVWLPSLTQVPSQHPEGLKSLPSCPQERPKPPRKPLPALKRKEVGAPSTALVLGWSWGWCLESKAVQAHLQGVHFTFASCPSAQPCGVVAGAASPSPPVPPTKPPTLLSQPCTSLVLPQVSCAQCPSTPSVTSVPYQQQEAPRGPHAPPHQHPLHFCSWTSPPKRP</sequence>
<proteinExistence type="predicted"/>
<dbReference type="Gene3D" id="4.10.70.10">
    <property type="entry name" value="Disintegrin domain"/>
    <property type="match status" value="1"/>
</dbReference>
<dbReference type="Pfam" id="PF08516">
    <property type="entry name" value="ADAM_CR"/>
    <property type="match status" value="1"/>
</dbReference>
<dbReference type="InterPro" id="IPR034027">
    <property type="entry name" value="Reprolysin_adamalysin"/>
</dbReference>
<feature type="domain" description="EGF-like" evidence="10">
    <location>
        <begin position="604"/>
        <end position="636"/>
    </location>
</feature>
<keyword evidence="14" id="KW-1185">Reference proteome</keyword>
<evidence type="ECO:0000259" key="10">
    <source>
        <dbReference type="PROSITE" id="PS50026"/>
    </source>
</evidence>
<comment type="subcellular location">
    <subcellularLocation>
        <location evidence="1">Membrane</location>
        <topology evidence="1">Single-pass type I membrane protein</topology>
    </subcellularLocation>
</comment>
<evidence type="ECO:0000256" key="2">
    <source>
        <dbReference type="ARBA" id="ARBA00022692"/>
    </source>
</evidence>
<dbReference type="GO" id="GO:0050839">
    <property type="term" value="F:cell adhesion molecule binding"/>
    <property type="evidence" value="ECO:0007669"/>
    <property type="project" value="TreeGrafter"/>
</dbReference>
<feature type="disulfide bond" evidence="7">
    <location>
        <begin position="626"/>
        <end position="635"/>
    </location>
</feature>
<feature type="active site" evidence="8">
    <location>
        <position position="320"/>
    </location>
</feature>
<evidence type="ECO:0000313" key="14">
    <source>
        <dbReference type="Proteomes" id="UP000694549"/>
    </source>
</evidence>
<accession>A0A8B9VCV9</accession>
<feature type="region of interest" description="Disordered" evidence="9">
    <location>
        <begin position="715"/>
        <end position="739"/>
    </location>
</feature>
<organism evidence="13 14">
    <name type="scientific">Anas zonorhyncha</name>
    <name type="common">Eastern spot-billed duck</name>
    <dbReference type="NCBI Taxonomy" id="75864"/>
    <lineage>
        <taxon>Eukaryota</taxon>
        <taxon>Metazoa</taxon>
        <taxon>Chordata</taxon>
        <taxon>Craniata</taxon>
        <taxon>Vertebrata</taxon>
        <taxon>Euteleostomi</taxon>
        <taxon>Archelosauria</taxon>
        <taxon>Archosauria</taxon>
        <taxon>Dinosauria</taxon>
        <taxon>Saurischia</taxon>
        <taxon>Theropoda</taxon>
        <taxon>Coelurosauria</taxon>
        <taxon>Aves</taxon>
        <taxon>Neognathae</taxon>
        <taxon>Galloanserae</taxon>
        <taxon>Anseriformes</taxon>
        <taxon>Anatidae</taxon>
        <taxon>Anatinae</taxon>
        <taxon>Anas</taxon>
    </lineage>
</organism>
<dbReference type="GO" id="GO:0022407">
    <property type="term" value="P:regulation of cell-cell adhesion"/>
    <property type="evidence" value="ECO:0007669"/>
    <property type="project" value="TreeGrafter"/>
</dbReference>
<feature type="binding site" evidence="8">
    <location>
        <position position="323"/>
    </location>
    <ligand>
        <name>Zn(2+)</name>
        <dbReference type="ChEBI" id="CHEBI:29105"/>
        <note>catalytic</note>
    </ligand>
</feature>
<dbReference type="Gene3D" id="3.40.390.10">
    <property type="entry name" value="Collagenase (Catalytic Domain)"/>
    <property type="match status" value="1"/>
</dbReference>
<dbReference type="Pfam" id="PF01562">
    <property type="entry name" value="Pep_M12B_propep"/>
    <property type="match status" value="1"/>
</dbReference>
<feature type="compositionally biased region" description="Polar residues" evidence="9">
    <location>
        <begin position="7"/>
        <end position="23"/>
    </location>
</feature>
<dbReference type="AlphaFoldDB" id="A0A8B9VCV9"/>
<dbReference type="PROSITE" id="PS50214">
    <property type="entry name" value="DISINTEGRIN_2"/>
    <property type="match status" value="1"/>
</dbReference>
<dbReference type="GO" id="GO:0002693">
    <property type="term" value="P:positive regulation of cellular extravasation"/>
    <property type="evidence" value="ECO:0007669"/>
    <property type="project" value="TreeGrafter"/>
</dbReference>
<dbReference type="Ensembl" id="ENSAZOT00000022042.1">
    <property type="protein sequence ID" value="ENSAZOP00000020517.1"/>
    <property type="gene ID" value="ENSAZOG00000013277.1"/>
</dbReference>
<dbReference type="GO" id="GO:0006508">
    <property type="term" value="P:proteolysis"/>
    <property type="evidence" value="ECO:0007669"/>
    <property type="project" value="InterPro"/>
</dbReference>
<evidence type="ECO:0000256" key="6">
    <source>
        <dbReference type="PROSITE-ProRule" id="PRU00068"/>
    </source>
</evidence>
<dbReference type="InterPro" id="IPR024079">
    <property type="entry name" value="MetalloPept_cat_dom_sf"/>
</dbReference>
<keyword evidence="4" id="KW-0472">Membrane</keyword>
<dbReference type="PROSITE" id="PS50215">
    <property type="entry name" value="ADAM_MEPRO"/>
    <property type="match status" value="1"/>
</dbReference>
<feature type="domain" description="Peptidase M12B" evidence="12">
    <location>
        <begin position="221"/>
        <end position="385"/>
    </location>
</feature>
<feature type="region of interest" description="Disordered" evidence="9">
    <location>
        <begin position="1"/>
        <end position="23"/>
    </location>
</feature>
<evidence type="ECO:0000256" key="5">
    <source>
        <dbReference type="ARBA" id="ARBA00023157"/>
    </source>
</evidence>
<dbReference type="SMART" id="SM00050">
    <property type="entry name" value="DISIN"/>
    <property type="match status" value="1"/>
</dbReference>
<dbReference type="InterPro" id="IPR000742">
    <property type="entry name" value="EGF"/>
</dbReference>
<keyword evidence="8" id="KW-0479">Metal-binding</keyword>
<keyword evidence="5 7" id="KW-1015">Disulfide bond</keyword>
<dbReference type="PROSITE" id="PS00427">
    <property type="entry name" value="DISINTEGRIN_1"/>
    <property type="match status" value="1"/>
</dbReference>
<dbReference type="GO" id="GO:0016020">
    <property type="term" value="C:membrane"/>
    <property type="evidence" value="ECO:0007669"/>
    <property type="project" value="UniProtKB-SubCell"/>
</dbReference>
<dbReference type="SUPFAM" id="SSF57552">
    <property type="entry name" value="Blood coagulation inhibitor (disintegrin)"/>
    <property type="match status" value="1"/>
</dbReference>
<dbReference type="PROSITE" id="PS01186">
    <property type="entry name" value="EGF_2"/>
    <property type="match status" value="1"/>
</dbReference>
<keyword evidence="2" id="KW-0812">Transmembrane</keyword>
<protein>
    <submittedName>
        <fullName evidence="13">ADAM metallopeptidase domain 8</fullName>
    </submittedName>
</protein>
<dbReference type="FunFam" id="4.10.70.10:FF:000001">
    <property type="entry name" value="Disintegrin and metalloproteinase domain-containing protein 22"/>
    <property type="match status" value="1"/>
</dbReference>
<evidence type="ECO:0000256" key="1">
    <source>
        <dbReference type="ARBA" id="ARBA00004479"/>
    </source>
</evidence>
<evidence type="ECO:0000259" key="12">
    <source>
        <dbReference type="PROSITE" id="PS50215"/>
    </source>
</evidence>
<dbReference type="InterPro" id="IPR036436">
    <property type="entry name" value="Disintegrin_dom_sf"/>
</dbReference>
<dbReference type="GO" id="GO:0051044">
    <property type="term" value="P:positive regulation of membrane protein ectodomain proteolysis"/>
    <property type="evidence" value="ECO:0007669"/>
    <property type="project" value="TreeGrafter"/>
</dbReference>
<dbReference type="InterPro" id="IPR002870">
    <property type="entry name" value="Peptidase_M12B_N"/>
</dbReference>
<keyword evidence="8" id="KW-0862">Zinc</keyword>
<evidence type="ECO:0000256" key="9">
    <source>
        <dbReference type="SAM" id="MobiDB-lite"/>
    </source>
</evidence>
<evidence type="ECO:0000256" key="4">
    <source>
        <dbReference type="ARBA" id="ARBA00023136"/>
    </source>
</evidence>
<reference evidence="13" key="1">
    <citation type="submission" date="2025-08" db="UniProtKB">
        <authorList>
            <consortium name="Ensembl"/>
        </authorList>
    </citation>
    <scope>IDENTIFICATION</scope>
</reference>
<evidence type="ECO:0000256" key="7">
    <source>
        <dbReference type="PROSITE-ProRule" id="PRU00076"/>
    </source>
</evidence>
<dbReference type="GO" id="GO:0004222">
    <property type="term" value="F:metalloendopeptidase activity"/>
    <property type="evidence" value="ECO:0007669"/>
    <property type="project" value="InterPro"/>
</dbReference>
<keyword evidence="3" id="KW-1133">Transmembrane helix</keyword>
<dbReference type="PROSITE" id="PS50026">
    <property type="entry name" value="EGF_3"/>
    <property type="match status" value="1"/>
</dbReference>
<dbReference type="GO" id="GO:0006954">
    <property type="term" value="P:inflammatory response"/>
    <property type="evidence" value="ECO:0007669"/>
    <property type="project" value="TreeGrafter"/>
</dbReference>
<dbReference type="Proteomes" id="UP000694549">
    <property type="component" value="Unplaced"/>
</dbReference>
<feature type="binding site" evidence="8">
    <location>
        <position position="319"/>
    </location>
    <ligand>
        <name>Zn(2+)</name>
        <dbReference type="ChEBI" id="CHEBI:29105"/>
        <note>catalytic</note>
    </ligand>
</feature>
<evidence type="ECO:0000256" key="3">
    <source>
        <dbReference type="ARBA" id="ARBA00022989"/>
    </source>
</evidence>
<dbReference type="Gene3D" id="2.60.120.260">
    <property type="entry name" value="Galactose-binding domain-like"/>
    <property type="match status" value="1"/>
</dbReference>
<evidence type="ECO:0000313" key="13">
    <source>
        <dbReference type="Ensembl" id="ENSAZOP00000020517.1"/>
    </source>
</evidence>
<feature type="disulfide bond" evidence="7">
    <location>
        <begin position="608"/>
        <end position="618"/>
    </location>
</feature>
<dbReference type="PRINTS" id="PR00289">
    <property type="entry name" value="DISINTEGRIN"/>
</dbReference>
<dbReference type="InterPro" id="IPR006586">
    <property type="entry name" value="ADAM_Cys-rich"/>
</dbReference>
<comment type="caution">
    <text evidence="7">Lacks conserved residue(s) required for the propagation of feature annotation.</text>
</comment>
<dbReference type="FunFam" id="3.40.390.10:FF:000002">
    <property type="entry name" value="Disintegrin and metalloproteinase domain-containing protein 22"/>
    <property type="match status" value="1"/>
</dbReference>
<reference evidence="13" key="2">
    <citation type="submission" date="2025-09" db="UniProtKB">
        <authorList>
            <consortium name="Ensembl"/>
        </authorList>
    </citation>
    <scope>IDENTIFICATION</scope>
</reference>
<feature type="region of interest" description="Disordered" evidence="9">
    <location>
        <begin position="834"/>
        <end position="867"/>
    </location>
</feature>
<dbReference type="InterPro" id="IPR001590">
    <property type="entry name" value="Peptidase_M12B"/>
</dbReference>
<dbReference type="PANTHER" id="PTHR11905">
    <property type="entry name" value="ADAM A DISINTEGRIN AND METALLOPROTEASE DOMAIN"/>
    <property type="match status" value="1"/>
</dbReference>
<evidence type="ECO:0000256" key="8">
    <source>
        <dbReference type="PROSITE-ProRule" id="PRU00276"/>
    </source>
</evidence>
<keyword evidence="7" id="KW-0245">EGF-like domain</keyword>
<feature type="disulfide bond" evidence="6">
    <location>
        <begin position="451"/>
        <end position="471"/>
    </location>
</feature>
<feature type="domain" description="Disintegrin" evidence="11">
    <location>
        <begin position="393"/>
        <end position="479"/>
    </location>
</feature>
<dbReference type="CDD" id="cd04269">
    <property type="entry name" value="ZnMc_adamalysin_II_like"/>
    <property type="match status" value="1"/>
</dbReference>
<dbReference type="InterPro" id="IPR018358">
    <property type="entry name" value="Disintegrin_CS"/>
</dbReference>
<dbReference type="Pfam" id="PF01421">
    <property type="entry name" value="Reprolysin"/>
    <property type="match status" value="1"/>
</dbReference>
<name>A0A8B9VCV9_9AVES</name>
<evidence type="ECO:0000259" key="11">
    <source>
        <dbReference type="PROSITE" id="PS50214"/>
    </source>
</evidence>
<dbReference type="SUPFAM" id="SSF55486">
    <property type="entry name" value="Metalloproteases ('zincins'), catalytic domain"/>
    <property type="match status" value="1"/>
</dbReference>
<dbReference type="GO" id="GO:0046872">
    <property type="term" value="F:metal ion binding"/>
    <property type="evidence" value="ECO:0007669"/>
    <property type="project" value="UniProtKB-KW"/>
</dbReference>
<dbReference type="PANTHER" id="PTHR11905:SF20">
    <property type="entry name" value="DISINTEGRIN AND METALLOPROTEINASE DOMAIN-CONTAINING PROTEIN 8"/>
    <property type="match status" value="1"/>
</dbReference>
<dbReference type="InterPro" id="IPR001762">
    <property type="entry name" value="Disintegrin_dom"/>
</dbReference>
<dbReference type="Pfam" id="PF00200">
    <property type="entry name" value="Disintegrin"/>
    <property type="match status" value="1"/>
</dbReference>
<feature type="binding site" evidence="8">
    <location>
        <position position="329"/>
    </location>
    <ligand>
        <name>Zn(2+)</name>
        <dbReference type="ChEBI" id="CHEBI:29105"/>
        <note>catalytic</note>
    </ligand>
</feature>